<keyword evidence="3" id="KW-1185">Reference proteome</keyword>
<dbReference type="SUPFAM" id="SSF46565">
    <property type="entry name" value="Chaperone J-domain"/>
    <property type="match status" value="1"/>
</dbReference>
<dbReference type="SUPFAM" id="SSF82185">
    <property type="entry name" value="Histone H3 K4-specific methyltransferase SET7/9 N-terminal domain"/>
    <property type="match status" value="1"/>
</dbReference>
<proteinExistence type="predicted"/>
<dbReference type="Gene3D" id="3.90.930.1">
    <property type="match status" value="1"/>
</dbReference>
<dbReference type="InterPro" id="IPR036869">
    <property type="entry name" value="J_dom_sf"/>
</dbReference>
<evidence type="ECO:0000259" key="1">
    <source>
        <dbReference type="PROSITE" id="PS50076"/>
    </source>
</evidence>
<dbReference type="Proteomes" id="UP001189429">
    <property type="component" value="Unassembled WGS sequence"/>
</dbReference>
<dbReference type="SMART" id="SM00271">
    <property type="entry name" value="DnaJ"/>
    <property type="match status" value="1"/>
</dbReference>
<organism evidence="2 3">
    <name type="scientific">Prorocentrum cordatum</name>
    <dbReference type="NCBI Taxonomy" id="2364126"/>
    <lineage>
        <taxon>Eukaryota</taxon>
        <taxon>Sar</taxon>
        <taxon>Alveolata</taxon>
        <taxon>Dinophyceae</taxon>
        <taxon>Prorocentrales</taxon>
        <taxon>Prorocentraceae</taxon>
        <taxon>Prorocentrum</taxon>
    </lineage>
</organism>
<evidence type="ECO:0000313" key="2">
    <source>
        <dbReference type="EMBL" id="CAK0849650.1"/>
    </source>
</evidence>
<dbReference type="EMBL" id="CAUYUJ010015078">
    <property type="protein sequence ID" value="CAK0849650.1"/>
    <property type="molecule type" value="Genomic_DNA"/>
</dbReference>
<dbReference type="CDD" id="cd06257">
    <property type="entry name" value="DnaJ"/>
    <property type="match status" value="1"/>
</dbReference>
<protein>
    <recommendedName>
        <fullName evidence="1">J domain-containing protein</fullName>
    </recommendedName>
</protein>
<comment type="caution">
    <text evidence="2">The sequence shown here is derived from an EMBL/GenBank/DDBJ whole genome shotgun (WGS) entry which is preliminary data.</text>
</comment>
<sequence>QLERPSRFFSPGGRQARLAARPLARPPWMGRIFHHPYHRQIGPSPMTEKLVAHYADKGALDLHTSSCAELQIARIYTRKQTQICLANGYDSGNDNSDDDEQDGYLFTERYYHDNGNQKHFRTYQQLPGLGGGPPVQRVVEEKHFDVGGVCRMDIHFGLGQPYLSRKHFYENQRLKSEQLFFVEDERTMASRKAGHWREYYPGGNVKSEVVYDANGMRCGFCKRYGEDGTVLWVKDYTKEYQNRIDDFNSRKGLVDLSSVDEAAQLLGFKEGKLPQDAGEVDRMYRKRCLPLHPDKTPDPDAAERFIEVSRARELLLKHLADLAGS</sequence>
<feature type="non-terminal residue" evidence="2">
    <location>
        <position position="1"/>
    </location>
</feature>
<dbReference type="Gene3D" id="1.10.287.110">
    <property type="entry name" value="DnaJ domain"/>
    <property type="match status" value="1"/>
</dbReference>
<reference evidence="2" key="1">
    <citation type="submission" date="2023-10" db="EMBL/GenBank/DDBJ databases">
        <authorList>
            <person name="Chen Y."/>
            <person name="Shah S."/>
            <person name="Dougan E. K."/>
            <person name="Thang M."/>
            <person name="Chan C."/>
        </authorList>
    </citation>
    <scope>NUCLEOTIDE SEQUENCE [LARGE SCALE GENOMIC DNA]</scope>
</reference>
<gene>
    <name evidence="2" type="ORF">PCOR1329_LOCUS42287</name>
</gene>
<accession>A0ABN9TUU8</accession>
<dbReference type="InterPro" id="IPR001623">
    <property type="entry name" value="DnaJ_domain"/>
</dbReference>
<evidence type="ECO:0000313" key="3">
    <source>
        <dbReference type="Proteomes" id="UP001189429"/>
    </source>
</evidence>
<feature type="domain" description="J" evidence="1">
    <location>
        <begin position="261"/>
        <end position="320"/>
    </location>
</feature>
<dbReference type="Pfam" id="PF00226">
    <property type="entry name" value="DnaJ"/>
    <property type="match status" value="1"/>
</dbReference>
<name>A0ABN9TUU8_9DINO</name>
<dbReference type="PROSITE" id="PS50076">
    <property type="entry name" value="DNAJ_2"/>
    <property type="match status" value="1"/>
</dbReference>